<sequence>GPAPPGRCRPAPAPPRARPLGGGQRRADPGRGVRALRRGRGGPARGAQHRLPVRRAPLHPRRPDGGRHRGRPGLDQAGRLLRAAPAVDTGGGSGPRRVGSGAAGGPRCRSGGAPRPRPRQGRDRARDRHRRRARGGPGDRPRGRAGRAPGGHRRRPPGGDRLLRLRAGPAHGPHGRPVGRVHGSGGVVPDRLVPPGGGGAPLPGGPHRIRPAARLDLRGPRRAAVPGRLRSRARRPPGRARAGAPCTLGARAVPGRAGGGARRWPLPGDARRQRGGVAGAVAAAPRVRGDRPRRAVGRGRGCRQPHPRPLRRAV</sequence>
<accession>A0A6J4IPQ2</accession>
<protein>
    <submittedName>
        <fullName evidence="2">Uncharacterized protein</fullName>
    </submittedName>
</protein>
<feature type="compositionally biased region" description="Basic residues" evidence="1">
    <location>
        <begin position="294"/>
        <end position="314"/>
    </location>
</feature>
<feature type="compositionally biased region" description="Basic residues" evidence="1">
    <location>
        <begin position="47"/>
        <end position="60"/>
    </location>
</feature>
<name>A0A6J4IPQ2_9ACTN</name>
<feature type="compositionally biased region" description="Low complexity" evidence="1">
    <location>
        <begin position="239"/>
        <end position="255"/>
    </location>
</feature>
<organism evidence="2">
    <name type="scientific">uncultured Acidimicrobiales bacterium</name>
    <dbReference type="NCBI Taxonomy" id="310071"/>
    <lineage>
        <taxon>Bacteria</taxon>
        <taxon>Bacillati</taxon>
        <taxon>Actinomycetota</taxon>
        <taxon>Acidimicrobiia</taxon>
        <taxon>Acidimicrobiales</taxon>
        <taxon>environmental samples</taxon>
    </lineage>
</organism>
<feature type="region of interest" description="Disordered" evidence="1">
    <location>
        <begin position="1"/>
        <end position="314"/>
    </location>
</feature>
<feature type="non-terminal residue" evidence="2">
    <location>
        <position position="314"/>
    </location>
</feature>
<gene>
    <name evidence="2" type="ORF">AVDCRST_MAG20-2805</name>
</gene>
<feature type="compositionally biased region" description="Basic residues" evidence="1">
    <location>
        <begin position="229"/>
        <end position="238"/>
    </location>
</feature>
<evidence type="ECO:0000313" key="2">
    <source>
        <dbReference type="EMBL" id="CAA9258620.1"/>
    </source>
</evidence>
<feature type="compositionally biased region" description="Pro residues" evidence="1">
    <location>
        <begin position="1"/>
        <end position="17"/>
    </location>
</feature>
<feature type="non-terminal residue" evidence="2">
    <location>
        <position position="1"/>
    </location>
</feature>
<dbReference type="EMBL" id="CADCSY010000120">
    <property type="protein sequence ID" value="CAA9258620.1"/>
    <property type="molecule type" value="Genomic_DNA"/>
</dbReference>
<reference evidence="2" key="1">
    <citation type="submission" date="2020-02" db="EMBL/GenBank/DDBJ databases">
        <authorList>
            <person name="Meier V. D."/>
        </authorList>
    </citation>
    <scope>NUCLEOTIDE SEQUENCE</scope>
    <source>
        <strain evidence="2">AVDCRST_MAG20</strain>
    </source>
</reference>
<feature type="compositionally biased region" description="Low complexity" evidence="1">
    <location>
        <begin position="95"/>
        <end position="114"/>
    </location>
</feature>
<evidence type="ECO:0000256" key="1">
    <source>
        <dbReference type="SAM" id="MobiDB-lite"/>
    </source>
</evidence>
<proteinExistence type="predicted"/>
<dbReference type="AlphaFoldDB" id="A0A6J4IPQ2"/>